<keyword evidence="4 8" id="KW-0031">Aminopeptidase</keyword>
<comment type="similarity">
    <text evidence="3 8 10">Belongs to the peptidase S33 family.</text>
</comment>
<dbReference type="PRINTS" id="PR00793">
    <property type="entry name" value="PROAMNOPTASE"/>
</dbReference>
<dbReference type="Gene3D" id="3.40.50.1820">
    <property type="entry name" value="alpha/beta hydrolase"/>
    <property type="match status" value="1"/>
</dbReference>
<evidence type="ECO:0000256" key="2">
    <source>
        <dbReference type="ARBA" id="ARBA00004496"/>
    </source>
</evidence>
<dbReference type="OrthoDB" id="10249433at2759"/>
<feature type="active site" evidence="9">
    <location>
        <position position="276"/>
    </location>
</feature>
<evidence type="ECO:0000256" key="6">
    <source>
        <dbReference type="ARBA" id="ARBA00022670"/>
    </source>
</evidence>
<evidence type="ECO:0000256" key="7">
    <source>
        <dbReference type="ARBA" id="ARBA00022801"/>
    </source>
</evidence>
<organism evidence="12">
    <name type="scientific">Rosellinia necatrix</name>
    <name type="common">White root-rot fungus</name>
    <dbReference type="NCBI Taxonomy" id="77044"/>
    <lineage>
        <taxon>Eukaryota</taxon>
        <taxon>Fungi</taxon>
        <taxon>Dikarya</taxon>
        <taxon>Ascomycota</taxon>
        <taxon>Pezizomycotina</taxon>
        <taxon>Sordariomycetes</taxon>
        <taxon>Xylariomycetidae</taxon>
        <taxon>Xylariales</taxon>
        <taxon>Xylariaceae</taxon>
        <taxon>Rosellinia</taxon>
    </lineage>
</organism>
<keyword evidence="13" id="KW-1185">Reference proteome</keyword>
<dbReference type="PANTHER" id="PTHR43722">
    <property type="entry name" value="PROLINE IMINOPEPTIDASE"/>
    <property type="match status" value="1"/>
</dbReference>
<evidence type="ECO:0000259" key="11">
    <source>
        <dbReference type="Pfam" id="PF00561"/>
    </source>
</evidence>
<dbReference type="InterPro" id="IPR002410">
    <property type="entry name" value="Peptidase_S33"/>
</dbReference>
<accession>A0A1W2TQ25</accession>
<evidence type="ECO:0000256" key="1">
    <source>
        <dbReference type="ARBA" id="ARBA00001585"/>
    </source>
</evidence>
<dbReference type="AlphaFoldDB" id="A0A1W2TQ25"/>
<keyword evidence="6 8" id="KW-0645">Protease</keyword>
<dbReference type="PANTHER" id="PTHR43722:SF1">
    <property type="entry name" value="PROLINE IMINOPEPTIDASE"/>
    <property type="match status" value="1"/>
</dbReference>
<evidence type="ECO:0000313" key="12">
    <source>
        <dbReference type="EMBL" id="GAP90518.1"/>
    </source>
</evidence>
<dbReference type="OMA" id="ELRWFYQ"/>
<feature type="domain" description="AB hydrolase-1" evidence="11">
    <location>
        <begin position="39"/>
        <end position="308"/>
    </location>
</feature>
<evidence type="ECO:0000256" key="10">
    <source>
        <dbReference type="RuleBase" id="RU003421"/>
    </source>
</evidence>
<feature type="active site" description="Proton donor" evidence="9">
    <location>
        <position position="304"/>
    </location>
</feature>
<dbReference type="PIRSF" id="PIRSF006431">
    <property type="entry name" value="Pept_S33"/>
    <property type="match status" value="1"/>
</dbReference>
<gene>
    <name evidence="12" type="ORF">SAMD00023353_5000010</name>
</gene>
<dbReference type="InterPro" id="IPR029058">
    <property type="entry name" value="AB_hydrolase_fold"/>
</dbReference>
<dbReference type="Pfam" id="PF00561">
    <property type="entry name" value="Abhydrolase_1"/>
    <property type="match status" value="1"/>
</dbReference>
<dbReference type="NCBIfam" id="TIGR01249">
    <property type="entry name" value="pro_imino_pep_1"/>
    <property type="match status" value="1"/>
</dbReference>
<name>A0A1W2TQ25_ROSNE</name>
<evidence type="ECO:0000256" key="3">
    <source>
        <dbReference type="ARBA" id="ARBA00010088"/>
    </source>
</evidence>
<dbReference type="STRING" id="77044.A0A1W2TQ25"/>
<sequence length="325" mass="35976">MMPPATGYTHEAAYDAGHLQVDSIHEIYYAQYGKKDGLPVIFLHGGPGGNTSPVNTTFFDPAVYRVVVMDQRGVGRSRPRNELRANTTRHLSDDIERLRAHLGVDRWHMVFGGSWGSLLGLFYTQAHPERVGSLVLRGVFAARRSELRGPDGAAPASALFFPAEWEAFLAHLTEDERHGGDPMAAYHARITSADPAVALAAARAWNRWELCTGTLRPDPDAPAKLDDPDWCLTHALFESHYLFQNAAWMDDGELLRPANMAKIKDIPGAIVQGRYDMVCPPKTAWEVHMAWPKSSFHWVVDAGHSPYEPGMVAALVQVCDELAKL</sequence>
<dbReference type="EC" id="3.4.11.5" evidence="8 10"/>
<dbReference type="EMBL" id="DF977495">
    <property type="protein sequence ID" value="GAP90518.1"/>
    <property type="molecule type" value="Genomic_DNA"/>
</dbReference>
<comment type="catalytic activity">
    <reaction evidence="1 8 10">
        <text>Release of N-terminal proline from a peptide.</text>
        <dbReference type="EC" id="3.4.11.5"/>
    </reaction>
</comment>
<dbReference type="GO" id="GO:0004177">
    <property type="term" value="F:aminopeptidase activity"/>
    <property type="evidence" value="ECO:0007669"/>
    <property type="project" value="UniProtKB-UniRule"/>
</dbReference>
<evidence type="ECO:0000256" key="8">
    <source>
        <dbReference type="PIRNR" id="PIRNR006431"/>
    </source>
</evidence>
<evidence type="ECO:0000256" key="9">
    <source>
        <dbReference type="PIRSR" id="PIRSR006431-1"/>
    </source>
</evidence>
<dbReference type="InterPro" id="IPR000073">
    <property type="entry name" value="AB_hydrolase_1"/>
</dbReference>
<dbReference type="GO" id="GO:0006508">
    <property type="term" value="P:proteolysis"/>
    <property type="evidence" value="ECO:0007669"/>
    <property type="project" value="UniProtKB-KW"/>
</dbReference>
<protein>
    <recommendedName>
        <fullName evidence="8 10">Proline iminopeptidase</fullName>
        <shortName evidence="8">PIP</shortName>
        <ecNumber evidence="8 10">3.4.11.5</ecNumber>
    </recommendedName>
    <alternativeName>
        <fullName evidence="8">Prolyl aminopeptidase</fullName>
    </alternativeName>
</protein>
<keyword evidence="5 8" id="KW-0963">Cytoplasm</keyword>
<dbReference type="GO" id="GO:0005737">
    <property type="term" value="C:cytoplasm"/>
    <property type="evidence" value="ECO:0007669"/>
    <property type="project" value="UniProtKB-SubCell"/>
</dbReference>
<comment type="subcellular location">
    <subcellularLocation>
        <location evidence="2 8">Cytoplasm</location>
    </subcellularLocation>
</comment>
<evidence type="ECO:0000256" key="5">
    <source>
        <dbReference type="ARBA" id="ARBA00022490"/>
    </source>
</evidence>
<dbReference type="PRINTS" id="PR00111">
    <property type="entry name" value="ABHYDROLASE"/>
</dbReference>
<keyword evidence="7 8" id="KW-0378">Hydrolase</keyword>
<dbReference type="Proteomes" id="UP000054516">
    <property type="component" value="Unassembled WGS sequence"/>
</dbReference>
<dbReference type="SUPFAM" id="SSF53474">
    <property type="entry name" value="alpha/beta-Hydrolases"/>
    <property type="match status" value="1"/>
</dbReference>
<feature type="active site" description="Nucleophile" evidence="9">
    <location>
        <position position="114"/>
    </location>
</feature>
<evidence type="ECO:0000313" key="13">
    <source>
        <dbReference type="Proteomes" id="UP000054516"/>
    </source>
</evidence>
<evidence type="ECO:0000256" key="4">
    <source>
        <dbReference type="ARBA" id="ARBA00022438"/>
    </source>
</evidence>
<dbReference type="InterPro" id="IPR005944">
    <property type="entry name" value="Pro_iminopeptidase"/>
</dbReference>
<proteinExistence type="inferred from homology"/>
<reference evidence="12" key="1">
    <citation type="submission" date="2016-03" db="EMBL/GenBank/DDBJ databases">
        <title>Draft genome sequence of Rosellinia necatrix.</title>
        <authorList>
            <person name="Kanematsu S."/>
        </authorList>
    </citation>
    <scope>NUCLEOTIDE SEQUENCE [LARGE SCALE GENOMIC DNA]</scope>
    <source>
        <strain evidence="12">W97</strain>
    </source>
</reference>